<dbReference type="InterPro" id="IPR007833">
    <property type="entry name" value="Capsule_polysaccharide_synth"/>
</dbReference>
<dbReference type="OrthoDB" id="9794206at2"/>
<dbReference type="AlphaFoldDB" id="A0A8B6X9X8"/>
<dbReference type="GO" id="GO:0000271">
    <property type="term" value="P:polysaccharide biosynthetic process"/>
    <property type="evidence" value="ECO:0007669"/>
    <property type="project" value="InterPro"/>
</dbReference>
<sequence>MNKQSYLLLQGPVGPFFRELAVMLRQYGHVHRVAFNSGDALDARGKCERFDGNLAEWQQRLAAIVAERSVTDVVLFGDCRPIHRTSLDWLRDFAPSVRIHVFEEGYLRPDWVTLERNGVNGHSPLNELVAAIHQVPEARRRPAPSRPVGATAFRLGAYAFSHYGVVELGRGLLGTAITHRENSVSEGLRWTMRLLSSPVRRHAANRLQKSLLDREGSMFLALLQIDSDAQVRMHSRFRDMYQFIEEIVPSFARHAPKDGFLVVKNHPLDASGNNYRRLVHKLAREHGISERVYFLNGGSLPALLSRTRAAVTINSTAGISALHRLIPLIALGQSIYNGPGLASQQPLDEFWRAPEPPRLSTYRAFRNVVAQRSQINGSFYRRDGRAMIIEALRQRLRSGMPLSFAPDCWLTPESQPVPRDLPDTAEAPMPIRPAFNTHQQLVLPQTESH</sequence>
<accession>A0A8B6X9X8</accession>
<organism evidence="1 2">
    <name type="scientific">Derxia gummosa DSM 723</name>
    <dbReference type="NCBI Taxonomy" id="1121388"/>
    <lineage>
        <taxon>Bacteria</taxon>
        <taxon>Pseudomonadati</taxon>
        <taxon>Pseudomonadota</taxon>
        <taxon>Betaproteobacteria</taxon>
        <taxon>Burkholderiales</taxon>
        <taxon>Alcaligenaceae</taxon>
        <taxon>Derxia</taxon>
    </lineage>
</organism>
<dbReference type="CDD" id="cd16441">
    <property type="entry name" value="beta_Kdo_transferase_KpsS"/>
    <property type="match status" value="1"/>
</dbReference>
<dbReference type="Proteomes" id="UP000675920">
    <property type="component" value="Unplaced"/>
</dbReference>
<reference evidence="2" key="1">
    <citation type="submission" date="2025-08" db="UniProtKB">
        <authorList>
            <consortium name="RefSeq"/>
        </authorList>
    </citation>
    <scope>IDENTIFICATION</scope>
</reference>
<name>A0A8B6X9X8_9BURK</name>
<evidence type="ECO:0000313" key="1">
    <source>
        <dbReference type="Proteomes" id="UP000675920"/>
    </source>
</evidence>
<dbReference type="GO" id="GO:0015774">
    <property type="term" value="P:polysaccharide transport"/>
    <property type="evidence" value="ECO:0007669"/>
    <property type="project" value="InterPro"/>
</dbReference>
<evidence type="ECO:0000313" key="2">
    <source>
        <dbReference type="RefSeq" id="WP_051378920.1"/>
    </source>
</evidence>
<protein>
    <submittedName>
        <fullName evidence="2">Capsule biosynthesis protein</fullName>
    </submittedName>
</protein>
<keyword evidence="1" id="KW-1185">Reference proteome</keyword>
<dbReference type="Pfam" id="PF05159">
    <property type="entry name" value="Capsule_synth"/>
    <property type="match status" value="1"/>
</dbReference>
<proteinExistence type="predicted"/>
<dbReference type="RefSeq" id="WP_051378920.1">
    <property type="nucleotide sequence ID" value="NZ_AXWS01000019.1"/>
</dbReference>